<dbReference type="AlphaFoldDB" id="A0A9P6AZD3"/>
<feature type="compositionally biased region" description="Basic and acidic residues" evidence="1">
    <location>
        <begin position="1"/>
        <end position="11"/>
    </location>
</feature>
<feature type="region of interest" description="Disordered" evidence="1">
    <location>
        <begin position="1"/>
        <end position="138"/>
    </location>
</feature>
<dbReference type="EMBL" id="MU128956">
    <property type="protein sequence ID" value="KAF9514813.1"/>
    <property type="molecule type" value="Genomic_DNA"/>
</dbReference>
<evidence type="ECO:0000313" key="3">
    <source>
        <dbReference type="Proteomes" id="UP000886523"/>
    </source>
</evidence>
<feature type="region of interest" description="Disordered" evidence="1">
    <location>
        <begin position="310"/>
        <end position="515"/>
    </location>
</feature>
<feature type="compositionally biased region" description="Low complexity" evidence="1">
    <location>
        <begin position="397"/>
        <end position="410"/>
    </location>
</feature>
<name>A0A9P6AZD3_9AGAM</name>
<dbReference type="Proteomes" id="UP000886523">
    <property type="component" value="Unassembled WGS sequence"/>
</dbReference>
<dbReference type="OrthoDB" id="3362851at2759"/>
<feature type="compositionally biased region" description="Polar residues" evidence="1">
    <location>
        <begin position="439"/>
        <end position="455"/>
    </location>
</feature>
<feature type="compositionally biased region" description="Gly residues" evidence="1">
    <location>
        <begin position="481"/>
        <end position="490"/>
    </location>
</feature>
<feature type="compositionally biased region" description="Low complexity" evidence="1">
    <location>
        <begin position="156"/>
        <end position="167"/>
    </location>
</feature>
<feature type="region of interest" description="Disordered" evidence="1">
    <location>
        <begin position="150"/>
        <end position="169"/>
    </location>
</feature>
<proteinExistence type="predicted"/>
<feature type="compositionally biased region" description="Basic and acidic residues" evidence="1">
    <location>
        <begin position="83"/>
        <end position="93"/>
    </location>
</feature>
<accession>A0A9P6AZD3</accession>
<evidence type="ECO:0000313" key="2">
    <source>
        <dbReference type="EMBL" id="KAF9514813.1"/>
    </source>
</evidence>
<comment type="caution">
    <text evidence="2">The sequence shown here is derived from an EMBL/GenBank/DDBJ whole genome shotgun (WGS) entry which is preliminary data.</text>
</comment>
<feature type="compositionally biased region" description="Low complexity" evidence="1">
    <location>
        <begin position="371"/>
        <end position="386"/>
    </location>
</feature>
<feature type="compositionally biased region" description="Polar residues" evidence="1">
    <location>
        <begin position="15"/>
        <end position="24"/>
    </location>
</feature>
<reference evidence="2" key="1">
    <citation type="journal article" date="2020" name="Nat. Commun.">
        <title>Large-scale genome sequencing of mycorrhizal fungi provides insights into the early evolution of symbiotic traits.</title>
        <authorList>
            <person name="Miyauchi S."/>
            <person name="Kiss E."/>
            <person name="Kuo A."/>
            <person name="Drula E."/>
            <person name="Kohler A."/>
            <person name="Sanchez-Garcia M."/>
            <person name="Morin E."/>
            <person name="Andreopoulos B."/>
            <person name="Barry K.W."/>
            <person name="Bonito G."/>
            <person name="Buee M."/>
            <person name="Carver A."/>
            <person name="Chen C."/>
            <person name="Cichocki N."/>
            <person name="Clum A."/>
            <person name="Culley D."/>
            <person name="Crous P.W."/>
            <person name="Fauchery L."/>
            <person name="Girlanda M."/>
            <person name="Hayes R.D."/>
            <person name="Keri Z."/>
            <person name="LaButti K."/>
            <person name="Lipzen A."/>
            <person name="Lombard V."/>
            <person name="Magnuson J."/>
            <person name="Maillard F."/>
            <person name="Murat C."/>
            <person name="Nolan M."/>
            <person name="Ohm R.A."/>
            <person name="Pangilinan J."/>
            <person name="Pereira M.F."/>
            <person name="Perotto S."/>
            <person name="Peter M."/>
            <person name="Pfister S."/>
            <person name="Riley R."/>
            <person name="Sitrit Y."/>
            <person name="Stielow J.B."/>
            <person name="Szollosi G."/>
            <person name="Zifcakova L."/>
            <person name="Stursova M."/>
            <person name="Spatafora J.W."/>
            <person name="Tedersoo L."/>
            <person name="Vaario L.M."/>
            <person name="Yamada A."/>
            <person name="Yan M."/>
            <person name="Wang P."/>
            <person name="Xu J."/>
            <person name="Bruns T."/>
            <person name="Baldrian P."/>
            <person name="Vilgalys R."/>
            <person name="Dunand C."/>
            <person name="Henrissat B."/>
            <person name="Grigoriev I.V."/>
            <person name="Hibbett D."/>
            <person name="Nagy L.G."/>
            <person name="Martin F.M."/>
        </authorList>
    </citation>
    <scope>NUCLEOTIDE SEQUENCE</scope>
    <source>
        <strain evidence="2">UP504</strain>
    </source>
</reference>
<feature type="compositionally biased region" description="Polar residues" evidence="1">
    <location>
        <begin position="32"/>
        <end position="61"/>
    </location>
</feature>
<feature type="compositionally biased region" description="Low complexity" evidence="1">
    <location>
        <begin position="310"/>
        <end position="358"/>
    </location>
</feature>
<keyword evidence="3" id="KW-1185">Reference proteome</keyword>
<protein>
    <submittedName>
        <fullName evidence="2">Uncharacterized protein</fullName>
    </submittedName>
</protein>
<feature type="compositionally biased region" description="Acidic residues" evidence="1">
    <location>
        <begin position="461"/>
        <end position="480"/>
    </location>
</feature>
<organism evidence="2 3">
    <name type="scientific">Hydnum rufescens UP504</name>
    <dbReference type="NCBI Taxonomy" id="1448309"/>
    <lineage>
        <taxon>Eukaryota</taxon>
        <taxon>Fungi</taxon>
        <taxon>Dikarya</taxon>
        <taxon>Basidiomycota</taxon>
        <taxon>Agaricomycotina</taxon>
        <taxon>Agaricomycetes</taxon>
        <taxon>Cantharellales</taxon>
        <taxon>Hydnaceae</taxon>
        <taxon>Hydnum</taxon>
    </lineage>
</organism>
<gene>
    <name evidence="2" type="ORF">BS47DRAFT_1392074</name>
</gene>
<sequence length="515" mass="53582">MKSSEDRRRAGDSGCRTSTTSPGQEQYLHYPTVTSTDPAATQYQQPGSVGQSYPQQSQYTSEEVEESPPKSATSEAGGDSDEHDGTGKRKAPDSNDDGSAGAEGGQRIDADGNPTNDGDPPKKKRRRQAPCARRGDQDKCRWTLLEPIVIPDEDPTNPGTHTTIHTTPYPPTLGNDKYVLRSEHEELKAHVFRLESIIAAVAPPGTFPHPLHALQQQHQSPNPYLNALNQYSILPKQEGTGPGGGPSIPQQHMYLTAGYPPLPIMLNVSTPSGAMNGGSSSTSATSPGIFASYLHNVPFTPGNTVTTSNTSFAGTSATSGPGSGQTATIVPSSTTTNPNISTSTPGASSSTAGQTSSPRNVPKSRKKTTVNGGSSSHNISTTSASHGGHNHGHVSKAQARAEAKAQQQVQTHLERAHNSSRNSGAVSSSVGGVSVSRSHNFAHSQDVADSQSVYTGNGAVGDDEEGDDEQDADGDGDEDGSGGGSGGMGGKHVHDLMDVESASNNLDSRMDGLTT</sequence>
<feature type="compositionally biased region" description="Polar residues" evidence="1">
    <location>
        <begin position="501"/>
        <end position="515"/>
    </location>
</feature>
<feature type="compositionally biased region" description="Low complexity" evidence="1">
    <location>
        <begin position="419"/>
        <end position="438"/>
    </location>
</feature>
<evidence type="ECO:0000256" key="1">
    <source>
        <dbReference type="SAM" id="MobiDB-lite"/>
    </source>
</evidence>